<dbReference type="InterPro" id="IPR036187">
    <property type="entry name" value="DNA_mismatch_repair_MutS_sf"/>
</dbReference>
<dbReference type="Gene3D" id="3.40.50.720">
    <property type="entry name" value="NAD(P)-binding Rossmann-like Domain"/>
    <property type="match status" value="1"/>
</dbReference>
<dbReference type="GO" id="GO:0005634">
    <property type="term" value="C:nucleus"/>
    <property type="evidence" value="ECO:0007669"/>
    <property type="project" value="TreeGrafter"/>
</dbReference>
<evidence type="ECO:0000256" key="2">
    <source>
        <dbReference type="ARBA" id="ARBA00022741"/>
    </source>
</evidence>
<gene>
    <name evidence="6" type="ORF">Clacol_009822</name>
</gene>
<dbReference type="SUPFAM" id="SSF52540">
    <property type="entry name" value="P-loop containing nucleoside triphosphate hydrolases"/>
    <property type="match status" value="1"/>
</dbReference>
<dbReference type="PANTHER" id="PTHR11361:SF20">
    <property type="entry name" value="MUTS PROTEIN HOMOLOG 5"/>
    <property type="match status" value="1"/>
</dbReference>
<comment type="caution">
    <text evidence="6">The sequence shown here is derived from an EMBL/GenBank/DDBJ whole genome shotgun (WGS) entry which is preliminary data.</text>
</comment>
<dbReference type="GO" id="GO:0140664">
    <property type="term" value="F:ATP-dependent DNA damage sensor activity"/>
    <property type="evidence" value="ECO:0007669"/>
    <property type="project" value="InterPro"/>
</dbReference>
<dbReference type="InterPro" id="IPR000432">
    <property type="entry name" value="DNA_mismatch_repair_MutS_C"/>
</dbReference>
<dbReference type="Gene3D" id="3.30.1780.10">
    <property type="entry name" value="ornithine cyclodeaminase, domain 1"/>
    <property type="match status" value="1"/>
</dbReference>
<dbReference type="GO" id="GO:0006298">
    <property type="term" value="P:mismatch repair"/>
    <property type="evidence" value="ECO:0007669"/>
    <property type="project" value="InterPro"/>
</dbReference>
<evidence type="ECO:0000256" key="3">
    <source>
        <dbReference type="ARBA" id="ARBA00022840"/>
    </source>
</evidence>
<dbReference type="GO" id="GO:0030983">
    <property type="term" value="F:mismatched DNA binding"/>
    <property type="evidence" value="ECO:0007669"/>
    <property type="project" value="InterPro"/>
</dbReference>
<keyword evidence="2" id="KW-0547">Nucleotide-binding</keyword>
<protein>
    <recommendedName>
        <fullName evidence="5">DNA mismatch repair proteins mutS family domain-containing protein</fullName>
    </recommendedName>
</protein>
<dbReference type="GO" id="GO:0005524">
    <property type="term" value="F:ATP binding"/>
    <property type="evidence" value="ECO:0007669"/>
    <property type="project" value="UniProtKB-KW"/>
</dbReference>
<dbReference type="AlphaFoldDB" id="A0AAV5AQW2"/>
<dbReference type="GO" id="GO:0051026">
    <property type="term" value="P:chiasma assembly"/>
    <property type="evidence" value="ECO:0007669"/>
    <property type="project" value="TreeGrafter"/>
</dbReference>
<reference evidence="6" key="1">
    <citation type="submission" date="2021-10" db="EMBL/GenBank/DDBJ databases">
        <title>De novo Genome Assembly of Clathrus columnatus (Basidiomycota, Fungi) Using Illumina and Nanopore Sequence Data.</title>
        <authorList>
            <person name="Ogiso-Tanaka E."/>
            <person name="Itagaki H."/>
            <person name="Hosoya T."/>
            <person name="Hosaka K."/>
        </authorList>
    </citation>
    <scope>NUCLEOTIDE SEQUENCE</scope>
    <source>
        <strain evidence="6">MO-923</strain>
    </source>
</reference>
<dbReference type="SMART" id="SM00533">
    <property type="entry name" value="MUTSd"/>
    <property type="match status" value="1"/>
</dbReference>
<dbReference type="Pfam" id="PF00488">
    <property type="entry name" value="MutS_V"/>
    <property type="match status" value="1"/>
</dbReference>
<evidence type="ECO:0000313" key="7">
    <source>
        <dbReference type="Proteomes" id="UP001050691"/>
    </source>
</evidence>
<sequence>MSRPLYILSALDVWDVSSQLDVNVVLDSVFEGLRAISATSIPDGTVVMPHRTKVESAKHTTLFMPSRLKERTIIKVVSIPKSSGSEEGLPATTLVMDERSGGVDVVVNARSLTALRTAAGSAIATKLVLDGGKTRPSHLVLFGAGAQIHAHAGLLIASFPSIKHCTVINRSHNNRLITLLGHFRVQFPNVDIIGLSGFQSNDIAKAVQQADIIVTATSSTVPLFPSNWIKSGAHINLIGSFTPSMKEVDDQLISRARIVLVDSRSACAQEAGELISAKFDMNSKKCVEIGECDGVSVELMGDNVEGDVTLFKSVGVSVMDAAITNLVVNAARERGRGNLKYSGQLAAAYYDPIKCILYILEDTTDYWGHFDLAKMVIDQISPTLIITSSKSDVKFIQGILDTHPGTPPKFLIRPKREFNYTTALERLLSLDLLVRPGATREDRLQQHFQWAARVRLNSFSNTQICSGGIAAAGALMEFMSAQKGIHVQTDYELEKVPDVNLEEWNFEGIGSIHSSISKLSSGSGGVKDWSMVKKFIENVSCLYDSFIGLGFESGTGVDKQIDEVEVVQKIDWQSSNDANRLIVQPHVDDELDDWKMMLGGLDSLLASRTNFFQSKVAVQIASEMPSGYTDSINVVYFPQLGFLTAIPLRDEWQNEDGLQVPEPPDMGCGNEFVYQFCTEQSAFFKSSKMHDLDEHIGDLHPAIVDREIEIIHTLEQRILIHKEMILAIVDVCAELDCHSLLAFAEVSKLYNYVCPEIVEESLLDIREGRHPLQEQIVNIFVANDVHIVAGEGMAANIDQNDGYDENSNLGDFGYEMNVDGEEGKTDEGKQNSSSGMRKERSIVICTGANACGKSVYLKQTALIVFMAQVISFPSKCREIEYYDSNRLGVFGRIQTRESVSKAQSAFMLDLNQVSLALRNITPRSLLIIDEFGKGTLAADGAGLFCGLVKYLLELGAQCPRTLIATHFHEVFRDDEALISPLSLPISFVHMQILLTTVDGNPIKVGNEESPEDESYGNAGVVLQQGDGITYLYKATPGLCLSSYAAHCALAFGIPFDVVSRAKKVTDAVARHAIQEIVDDKMTAEEERELENAEAVCRRFLAWDISADMEKDDIDVMGKLKEILGERWEEEYQE</sequence>
<evidence type="ECO:0000256" key="1">
    <source>
        <dbReference type="ARBA" id="ARBA00006271"/>
    </source>
</evidence>
<dbReference type="Gene3D" id="3.40.50.300">
    <property type="entry name" value="P-loop containing nucleotide triphosphate hydrolases"/>
    <property type="match status" value="1"/>
</dbReference>
<proteinExistence type="inferred from homology"/>
<name>A0AAV5AQW2_9AGAM</name>
<keyword evidence="4" id="KW-0238">DNA-binding</keyword>
<dbReference type="Pfam" id="PF02423">
    <property type="entry name" value="OCD_Mu_crystall"/>
    <property type="match status" value="1"/>
</dbReference>
<keyword evidence="3" id="KW-0067">ATP-binding</keyword>
<dbReference type="PANTHER" id="PTHR11361">
    <property type="entry name" value="DNA MISMATCH REPAIR PROTEIN MUTS FAMILY MEMBER"/>
    <property type="match status" value="1"/>
</dbReference>
<dbReference type="InterPro" id="IPR007696">
    <property type="entry name" value="DNA_mismatch_repair_MutS_core"/>
</dbReference>
<comment type="similarity">
    <text evidence="1">Belongs to the DNA mismatch repair MutS family.</text>
</comment>
<dbReference type="InterPro" id="IPR003462">
    <property type="entry name" value="ODC_Mu_crystall"/>
</dbReference>
<evidence type="ECO:0000259" key="5">
    <source>
        <dbReference type="PROSITE" id="PS00486"/>
    </source>
</evidence>
<keyword evidence="7" id="KW-1185">Reference proteome</keyword>
<dbReference type="InterPro" id="IPR036291">
    <property type="entry name" value="NAD(P)-bd_dom_sf"/>
</dbReference>
<dbReference type="InterPro" id="IPR045076">
    <property type="entry name" value="MutS"/>
</dbReference>
<evidence type="ECO:0000256" key="4">
    <source>
        <dbReference type="ARBA" id="ARBA00023125"/>
    </source>
</evidence>
<dbReference type="Proteomes" id="UP001050691">
    <property type="component" value="Unassembled WGS sequence"/>
</dbReference>
<dbReference type="SUPFAM" id="SSF48334">
    <property type="entry name" value="DNA repair protein MutS, domain III"/>
    <property type="match status" value="1"/>
</dbReference>
<dbReference type="SMART" id="SM00534">
    <property type="entry name" value="MUTSac"/>
    <property type="match status" value="1"/>
</dbReference>
<dbReference type="SUPFAM" id="SSF51735">
    <property type="entry name" value="NAD(P)-binding Rossmann-fold domains"/>
    <property type="match status" value="1"/>
</dbReference>
<feature type="domain" description="DNA mismatch repair proteins mutS family" evidence="5">
    <location>
        <begin position="924"/>
        <end position="940"/>
    </location>
</feature>
<evidence type="ECO:0000313" key="6">
    <source>
        <dbReference type="EMBL" id="GJJ15544.1"/>
    </source>
</evidence>
<organism evidence="6 7">
    <name type="scientific">Clathrus columnatus</name>
    <dbReference type="NCBI Taxonomy" id="1419009"/>
    <lineage>
        <taxon>Eukaryota</taxon>
        <taxon>Fungi</taxon>
        <taxon>Dikarya</taxon>
        <taxon>Basidiomycota</taxon>
        <taxon>Agaricomycotina</taxon>
        <taxon>Agaricomycetes</taxon>
        <taxon>Phallomycetidae</taxon>
        <taxon>Phallales</taxon>
        <taxon>Clathraceae</taxon>
        <taxon>Clathrus</taxon>
    </lineage>
</organism>
<dbReference type="InterPro" id="IPR027417">
    <property type="entry name" value="P-loop_NTPase"/>
</dbReference>
<dbReference type="EMBL" id="BPWL01000011">
    <property type="protein sequence ID" value="GJJ15544.1"/>
    <property type="molecule type" value="Genomic_DNA"/>
</dbReference>
<dbReference type="PROSITE" id="PS00486">
    <property type="entry name" value="DNA_MISMATCH_REPAIR_2"/>
    <property type="match status" value="1"/>
</dbReference>
<dbReference type="InterPro" id="IPR023401">
    <property type="entry name" value="ODC_N"/>
</dbReference>
<accession>A0AAV5AQW2</accession>